<gene>
    <name evidence="2" type="ORF">ACETWP_05745</name>
</gene>
<proteinExistence type="predicted"/>
<evidence type="ECO:0000256" key="1">
    <source>
        <dbReference type="SAM" id="Coils"/>
    </source>
</evidence>
<reference evidence="2 3" key="1">
    <citation type="submission" date="2024-09" db="EMBL/GenBank/DDBJ databases">
        <authorList>
            <person name="Salinas-Garcia M.A."/>
            <person name="Prieme A."/>
        </authorList>
    </citation>
    <scope>NUCLEOTIDE SEQUENCE [LARGE SCALE GENOMIC DNA]</scope>
    <source>
        <strain evidence="2 3">DSM 21081</strain>
    </source>
</reference>
<accession>A0ABV4UMD4</accession>
<keyword evidence="3" id="KW-1185">Reference proteome</keyword>
<feature type="coiled-coil region" evidence="1">
    <location>
        <begin position="4"/>
        <end position="62"/>
    </location>
</feature>
<evidence type="ECO:0000313" key="2">
    <source>
        <dbReference type="EMBL" id="MFB0834088.1"/>
    </source>
</evidence>
<keyword evidence="1" id="KW-0175">Coiled coil</keyword>
<organism evidence="2 3">
    <name type="scientific">Arthrobacter halodurans</name>
    <dbReference type="NCBI Taxonomy" id="516699"/>
    <lineage>
        <taxon>Bacteria</taxon>
        <taxon>Bacillati</taxon>
        <taxon>Actinomycetota</taxon>
        <taxon>Actinomycetes</taxon>
        <taxon>Micrococcales</taxon>
        <taxon>Micrococcaceae</taxon>
        <taxon>Arthrobacter</taxon>
    </lineage>
</organism>
<sequence length="63" mass="7008">MEHSTSLEHALDLAEANLKEAKRLLDHGTKARAAGDIDDARLDQLQRLYDVAAHDVARAKRES</sequence>
<name>A0ABV4UMD4_9MICC</name>
<comment type="caution">
    <text evidence="2">The sequence shown here is derived from an EMBL/GenBank/DDBJ whole genome shotgun (WGS) entry which is preliminary data.</text>
</comment>
<dbReference type="Proteomes" id="UP001575652">
    <property type="component" value="Unassembled WGS sequence"/>
</dbReference>
<dbReference type="EMBL" id="JBHDLJ010000003">
    <property type="protein sequence ID" value="MFB0834088.1"/>
    <property type="molecule type" value="Genomic_DNA"/>
</dbReference>
<dbReference type="RefSeq" id="WP_373971254.1">
    <property type="nucleotide sequence ID" value="NZ_JBHDLJ010000003.1"/>
</dbReference>
<evidence type="ECO:0000313" key="3">
    <source>
        <dbReference type="Proteomes" id="UP001575652"/>
    </source>
</evidence>
<protein>
    <submittedName>
        <fullName evidence="2">Uncharacterized protein</fullName>
    </submittedName>
</protein>